<feature type="domain" description="Retrotransposon gag" evidence="2">
    <location>
        <begin position="261"/>
        <end position="352"/>
    </location>
</feature>
<gene>
    <name evidence="3" type="ORF">CR513_00715</name>
</gene>
<evidence type="ECO:0000259" key="2">
    <source>
        <dbReference type="Pfam" id="PF03732"/>
    </source>
</evidence>
<comment type="caution">
    <text evidence="3">The sequence shown here is derived from an EMBL/GenBank/DDBJ whole genome shotgun (WGS) entry which is preliminary data.</text>
</comment>
<dbReference type="PANTHER" id="PTHR33067">
    <property type="entry name" value="RNA-DIRECTED DNA POLYMERASE-RELATED"/>
    <property type="match status" value="1"/>
</dbReference>
<proteinExistence type="predicted"/>
<dbReference type="AlphaFoldDB" id="A0A371IH03"/>
<dbReference type="PANTHER" id="PTHR33067:SF15">
    <property type="entry name" value="RNA-DIRECTED DNA POLYMERASE"/>
    <property type="match status" value="1"/>
</dbReference>
<evidence type="ECO:0000313" key="3">
    <source>
        <dbReference type="EMBL" id="RDY14255.1"/>
    </source>
</evidence>
<dbReference type="EMBL" id="QJKJ01000101">
    <property type="protein sequence ID" value="RDY14255.1"/>
    <property type="molecule type" value="Genomic_DNA"/>
</dbReference>
<feature type="non-terminal residue" evidence="3">
    <location>
        <position position="1"/>
    </location>
</feature>
<keyword evidence="4" id="KW-1185">Reference proteome</keyword>
<dbReference type="Proteomes" id="UP000257109">
    <property type="component" value="Unassembled WGS sequence"/>
</dbReference>
<dbReference type="Pfam" id="PF03732">
    <property type="entry name" value="Retrotrans_gag"/>
    <property type="match status" value="1"/>
</dbReference>
<protein>
    <recommendedName>
        <fullName evidence="2">Retrotransposon gag domain-containing protein</fullName>
    </recommendedName>
</protein>
<organism evidence="3 4">
    <name type="scientific">Mucuna pruriens</name>
    <name type="common">Velvet bean</name>
    <name type="synonym">Dolichos pruriens</name>
    <dbReference type="NCBI Taxonomy" id="157652"/>
    <lineage>
        <taxon>Eukaryota</taxon>
        <taxon>Viridiplantae</taxon>
        <taxon>Streptophyta</taxon>
        <taxon>Embryophyta</taxon>
        <taxon>Tracheophyta</taxon>
        <taxon>Spermatophyta</taxon>
        <taxon>Magnoliopsida</taxon>
        <taxon>eudicotyledons</taxon>
        <taxon>Gunneridae</taxon>
        <taxon>Pentapetalae</taxon>
        <taxon>rosids</taxon>
        <taxon>fabids</taxon>
        <taxon>Fabales</taxon>
        <taxon>Fabaceae</taxon>
        <taxon>Papilionoideae</taxon>
        <taxon>50 kb inversion clade</taxon>
        <taxon>NPAAA clade</taxon>
        <taxon>indigoferoid/millettioid clade</taxon>
        <taxon>Phaseoleae</taxon>
        <taxon>Mucuna</taxon>
    </lineage>
</organism>
<dbReference type="CDD" id="cd00303">
    <property type="entry name" value="retropepsin_like"/>
    <property type="match status" value="1"/>
</dbReference>
<dbReference type="InterPro" id="IPR005162">
    <property type="entry name" value="Retrotrans_gag_dom"/>
</dbReference>
<evidence type="ECO:0000256" key="1">
    <source>
        <dbReference type="SAM" id="MobiDB-lite"/>
    </source>
</evidence>
<evidence type="ECO:0000313" key="4">
    <source>
        <dbReference type="Proteomes" id="UP000257109"/>
    </source>
</evidence>
<name>A0A371IH03_MUCPR</name>
<feature type="compositionally biased region" description="Basic residues" evidence="1">
    <location>
        <begin position="487"/>
        <end position="496"/>
    </location>
</feature>
<feature type="region of interest" description="Disordered" evidence="1">
    <location>
        <begin position="478"/>
        <end position="498"/>
    </location>
</feature>
<reference evidence="3" key="1">
    <citation type="submission" date="2018-05" db="EMBL/GenBank/DDBJ databases">
        <title>Draft genome of Mucuna pruriens seed.</title>
        <authorList>
            <person name="Nnadi N.E."/>
            <person name="Vos R."/>
            <person name="Hasami M.H."/>
            <person name="Devisetty U.K."/>
            <person name="Aguiy J.C."/>
        </authorList>
    </citation>
    <scope>NUCLEOTIDE SEQUENCE [LARGE SCALE GENOMIC DNA]</scope>
    <source>
        <strain evidence="3">JCA_2017</strain>
    </source>
</reference>
<accession>A0A371IH03</accession>
<sequence>MPTLVELTPQADSMTESYSHADSRAECRILSVRIHPSIKRLTLLRQDSSMCKISRIGKLKVVRGDRLFETKSSLTPSSLSETESSPTRLCPNLHLAETVSDPSLSRPDQISPIQEQVDNLHLAFFSSTDPLHELDPEIEIILRRLRKVRNIVVSNSNSSNSVSSCHNSSLVTKNSDSLKYSSTNNFAKLEQIENNDQTLKELTMQDVVYQPWCIQYPQLEPAQTYKLKFREDPHKYLKEFHVVCSTMRPQGIPKYYIKMKAFPFSLDGATKDWLYLQPVLFNTWGDMKRMFLKKFFLASQAATIRKKICGTRQHSGQTLHEYWERFNKLCATCLHHQISEQLLIQYFYEGLTMVDRSMIDITSGRALMDKTPAATKHLISNMTIWIKGVGQPWMVNEIDIVDNLRLENQLTELTSLVRQLVVGQHQPSIAVRICPECDSSSKWLSTIEFAIPRALVPTTTITKNATSRQLTISRRPNEVVSNNKSKVPTKHERHHLRPQDENWTASKHCKPFTVNWVRQPTLTNNSKFEGNASVVSLRSESRPTATDFEPDADPQKVEINIPLLDAIKQIPKYAKFLKDLCVHKRKKMRGGVELGGIVSGLTRNEEFIARAQQALPKKCRDPKIFSVPCTIGDYTFVDAMLDLGASINVMPTSIYKSLNFGDLEPTGMTIQLANRSVVQTLGVLEYVLVQVNELIFPTGFYVLDMEDKTSGKGSTLILG</sequence>
<dbReference type="InterPro" id="IPR021109">
    <property type="entry name" value="Peptidase_aspartic_dom_sf"/>
</dbReference>
<dbReference type="OrthoDB" id="1414696at2759"/>
<dbReference type="Gene3D" id="2.40.70.10">
    <property type="entry name" value="Acid Proteases"/>
    <property type="match status" value="1"/>
</dbReference>